<organism evidence="1 2">
    <name type="scientific">Bonamia ostreae</name>
    <dbReference type="NCBI Taxonomy" id="126728"/>
    <lineage>
        <taxon>Eukaryota</taxon>
        <taxon>Sar</taxon>
        <taxon>Rhizaria</taxon>
        <taxon>Endomyxa</taxon>
        <taxon>Ascetosporea</taxon>
        <taxon>Haplosporida</taxon>
        <taxon>Bonamia</taxon>
    </lineage>
</organism>
<dbReference type="Gene3D" id="3.40.50.1820">
    <property type="entry name" value="alpha/beta hydrolase"/>
    <property type="match status" value="1"/>
</dbReference>
<gene>
    <name evidence="1" type="ORF">MHBO_003700</name>
</gene>
<accession>A0ABV2AR90</accession>
<dbReference type="InterPro" id="IPR029058">
    <property type="entry name" value="AB_hydrolase_fold"/>
</dbReference>
<protein>
    <recommendedName>
        <fullName evidence="3">Phospholipase/carboxylesterase/thioesterase domain-containing protein</fullName>
    </recommendedName>
</protein>
<reference evidence="1 2" key="1">
    <citation type="journal article" date="2024" name="BMC Biol.">
        <title>Comparative genomics of Ascetosporea gives new insight into the evolutionary basis for animal parasitism in Rhizaria.</title>
        <authorList>
            <person name="Hiltunen Thoren M."/>
            <person name="Onut-Brannstrom I."/>
            <person name="Alfjorden A."/>
            <person name="Peckova H."/>
            <person name="Swords F."/>
            <person name="Hooper C."/>
            <person name="Holzer A.S."/>
            <person name="Bass D."/>
            <person name="Burki F."/>
        </authorList>
    </citation>
    <scope>NUCLEOTIDE SEQUENCE [LARGE SCALE GENOMIC DNA]</scope>
    <source>
        <strain evidence="1">20-A016</strain>
    </source>
</reference>
<dbReference type="Proteomes" id="UP001439008">
    <property type="component" value="Unassembled WGS sequence"/>
</dbReference>
<evidence type="ECO:0000313" key="2">
    <source>
        <dbReference type="Proteomes" id="UP001439008"/>
    </source>
</evidence>
<proteinExistence type="predicted"/>
<dbReference type="EMBL" id="JBDODL010002360">
    <property type="protein sequence ID" value="MES1922185.1"/>
    <property type="molecule type" value="Genomic_DNA"/>
</dbReference>
<feature type="non-terminal residue" evidence="1">
    <location>
        <position position="155"/>
    </location>
</feature>
<name>A0ABV2AR90_9EUKA</name>
<sequence length="155" mass="18131">MAKIPLKEEMPSNLQNFETFCNSDNPRHLLIIFHGLVYNKTQFSLFRLNFNNFFLIWRIKKGDNTKNYISLAKKMQLPKTCSIALNAPEALPFGLGFSWFTSFDAEANLIKPEAFEERRISSLAQTRIFVFDFLKVLVDKCGWKERNIYFLGFSQ</sequence>
<comment type="caution">
    <text evidence="1">The sequence shown here is derived from an EMBL/GenBank/DDBJ whole genome shotgun (WGS) entry which is preliminary data.</text>
</comment>
<evidence type="ECO:0000313" key="1">
    <source>
        <dbReference type="EMBL" id="MES1922185.1"/>
    </source>
</evidence>
<keyword evidence="2" id="KW-1185">Reference proteome</keyword>
<evidence type="ECO:0008006" key="3">
    <source>
        <dbReference type="Google" id="ProtNLM"/>
    </source>
</evidence>